<keyword evidence="2" id="KW-1133">Transmembrane helix</keyword>
<feature type="domain" description="RING-type" evidence="3">
    <location>
        <begin position="114"/>
        <end position="156"/>
    </location>
</feature>
<dbReference type="PANTHER" id="PTHR46719:SF14">
    <property type="entry name" value="TRANSCRIPTION FACTOR C2H2 FAMILY-RELATED"/>
    <property type="match status" value="1"/>
</dbReference>
<dbReference type="InterPro" id="IPR001841">
    <property type="entry name" value="Znf_RING"/>
</dbReference>
<organism evidence="4 5">
    <name type="scientific">Stylosanthes scabra</name>
    <dbReference type="NCBI Taxonomy" id="79078"/>
    <lineage>
        <taxon>Eukaryota</taxon>
        <taxon>Viridiplantae</taxon>
        <taxon>Streptophyta</taxon>
        <taxon>Embryophyta</taxon>
        <taxon>Tracheophyta</taxon>
        <taxon>Spermatophyta</taxon>
        <taxon>Magnoliopsida</taxon>
        <taxon>eudicotyledons</taxon>
        <taxon>Gunneridae</taxon>
        <taxon>Pentapetalae</taxon>
        <taxon>rosids</taxon>
        <taxon>fabids</taxon>
        <taxon>Fabales</taxon>
        <taxon>Fabaceae</taxon>
        <taxon>Papilionoideae</taxon>
        <taxon>50 kb inversion clade</taxon>
        <taxon>dalbergioids sensu lato</taxon>
        <taxon>Dalbergieae</taxon>
        <taxon>Pterocarpus clade</taxon>
        <taxon>Stylosanthes</taxon>
    </lineage>
</organism>
<keyword evidence="5" id="KW-1185">Reference proteome</keyword>
<dbReference type="CDD" id="cd16454">
    <property type="entry name" value="RING-H2_PA-TM-RING"/>
    <property type="match status" value="1"/>
</dbReference>
<dbReference type="PROSITE" id="PS50089">
    <property type="entry name" value="ZF_RING_2"/>
    <property type="match status" value="1"/>
</dbReference>
<dbReference type="EMBL" id="JASCZI010060692">
    <property type="protein sequence ID" value="MED6135324.1"/>
    <property type="molecule type" value="Genomic_DNA"/>
</dbReference>
<feature type="transmembrane region" description="Helical" evidence="2">
    <location>
        <begin position="20"/>
        <end position="41"/>
    </location>
</feature>
<dbReference type="InterPro" id="IPR045899">
    <property type="entry name" value="ATL71-like"/>
</dbReference>
<evidence type="ECO:0000256" key="2">
    <source>
        <dbReference type="SAM" id="Phobius"/>
    </source>
</evidence>
<comment type="caution">
    <text evidence="4">The sequence shown here is derived from an EMBL/GenBank/DDBJ whole genome shotgun (WGS) entry which is preliminary data.</text>
</comment>
<reference evidence="4 5" key="1">
    <citation type="journal article" date="2023" name="Plants (Basel)">
        <title>Bridging the Gap: Combining Genomics and Transcriptomics Approaches to Understand Stylosanthes scabra, an Orphan Legume from the Brazilian Caatinga.</title>
        <authorList>
            <person name="Ferreira-Neto J.R.C."/>
            <person name="da Silva M.D."/>
            <person name="Binneck E."/>
            <person name="de Melo N.F."/>
            <person name="da Silva R.H."/>
            <person name="de Melo A.L.T.M."/>
            <person name="Pandolfi V."/>
            <person name="Bustamante F.O."/>
            <person name="Brasileiro-Vidal A.C."/>
            <person name="Benko-Iseppon A.M."/>
        </authorList>
    </citation>
    <scope>NUCLEOTIDE SEQUENCE [LARGE SCALE GENOMIC DNA]</scope>
    <source>
        <tissue evidence="4">Leaves</tissue>
    </source>
</reference>
<sequence>MSNSSSTSQSNDGFDASGFTYGVAFVLGLIFLLATIAFACFRIRNIRTPNLLINIVAGVPSSSQSHRALGRHVAEALEQGHRHVDVRIDTSYENYPKMPYSDEVMNKSSVGGGCTICLGDYKESEMLRVLPGCGHVFHQVCVDPWLMLHSTCPICRKSLPQEAP</sequence>
<dbReference type="SUPFAM" id="SSF57850">
    <property type="entry name" value="RING/U-box"/>
    <property type="match status" value="1"/>
</dbReference>
<evidence type="ECO:0000313" key="5">
    <source>
        <dbReference type="Proteomes" id="UP001341840"/>
    </source>
</evidence>
<keyword evidence="1" id="KW-0862">Zinc</keyword>
<accession>A0ABU6SG56</accession>
<evidence type="ECO:0000259" key="3">
    <source>
        <dbReference type="PROSITE" id="PS50089"/>
    </source>
</evidence>
<gene>
    <name evidence="4" type="ORF">PIB30_045444</name>
</gene>
<dbReference type="Pfam" id="PF13639">
    <property type="entry name" value="zf-RING_2"/>
    <property type="match status" value="1"/>
</dbReference>
<dbReference type="Proteomes" id="UP001341840">
    <property type="component" value="Unassembled WGS sequence"/>
</dbReference>
<dbReference type="Gene3D" id="3.30.40.10">
    <property type="entry name" value="Zinc/RING finger domain, C3HC4 (zinc finger)"/>
    <property type="match status" value="1"/>
</dbReference>
<name>A0ABU6SG56_9FABA</name>
<dbReference type="InterPro" id="IPR013083">
    <property type="entry name" value="Znf_RING/FYVE/PHD"/>
</dbReference>
<dbReference type="SMART" id="SM00184">
    <property type="entry name" value="RING"/>
    <property type="match status" value="1"/>
</dbReference>
<keyword evidence="2" id="KW-0472">Membrane</keyword>
<evidence type="ECO:0000313" key="4">
    <source>
        <dbReference type="EMBL" id="MED6135324.1"/>
    </source>
</evidence>
<proteinExistence type="predicted"/>
<keyword evidence="2" id="KW-0812">Transmembrane</keyword>
<keyword evidence="1" id="KW-0863">Zinc-finger</keyword>
<keyword evidence="1" id="KW-0479">Metal-binding</keyword>
<protein>
    <recommendedName>
        <fullName evidence="3">RING-type domain-containing protein</fullName>
    </recommendedName>
</protein>
<evidence type="ECO:0000256" key="1">
    <source>
        <dbReference type="PROSITE-ProRule" id="PRU00175"/>
    </source>
</evidence>
<dbReference type="PANTHER" id="PTHR46719">
    <property type="entry name" value="TRANSCRIPTION FACTOR C2H2 FAMILY-RELATED"/>
    <property type="match status" value="1"/>
</dbReference>